<evidence type="ECO:0008006" key="3">
    <source>
        <dbReference type="Google" id="ProtNLM"/>
    </source>
</evidence>
<dbReference type="OrthoDB" id="797432at2"/>
<evidence type="ECO:0000313" key="2">
    <source>
        <dbReference type="Proteomes" id="UP000320042"/>
    </source>
</evidence>
<dbReference type="EMBL" id="VOEJ01000003">
    <property type="protein sequence ID" value="TWR29885.1"/>
    <property type="molecule type" value="Genomic_DNA"/>
</dbReference>
<evidence type="ECO:0000313" key="1">
    <source>
        <dbReference type="EMBL" id="TWR29885.1"/>
    </source>
</evidence>
<dbReference type="AlphaFoldDB" id="A0A563UET6"/>
<organism evidence="1 2">
    <name type="scientific">Mucilaginibacter pallidiroseus</name>
    <dbReference type="NCBI Taxonomy" id="2599295"/>
    <lineage>
        <taxon>Bacteria</taxon>
        <taxon>Pseudomonadati</taxon>
        <taxon>Bacteroidota</taxon>
        <taxon>Sphingobacteriia</taxon>
        <taxon>Sphingobacteriales</taxon>
        <taxon>Sphingobacteriaceae</taxon>
        <taxon>Mucilaginibacter</taxon>
    </lineage>
</organism>
<gene>
    <name evidence="1" type="ORF">FPZ43_08520</name>
</gene>
<proteinExistence type="predicted"/>
<keyword evidence="2" id="KW-1185">Reference proteome</keyword>
<comment type="caution">
    <text evidence="1">The sequence shown here is derived from an EMBL/GenBank/DDBJ whole genome shotgun (WGS) entry which is preliminary data.</text>
</comment>
<name>A0A563UET6_9SPHI</name>
<dbReference type="Proteomes" id="UP000320042">
    <property type="component" value="Unassembled WGS sequence"/>
</dbReference>
<reference evidence="1 2" key="1">
    <citation type="submission" date="2019-07" db="EMBL/GenBank/DDBJ databases">
        <authorList>
            <person name="Kim J."/>
        </authorList>
    </citation>
    <scope>NUCLEOTIDE SEQUENCE [LARGE SCALE GENOMIC DNA]</scope>
    <source>
        <strain evidence="2">dk17</strain>
    </source>
</reference>
<protein>
    <recommendedName>
        <fullName evidence="3">DUF2946 domain-containing protein</fullName>
    </recommendedName>
</protein>
<dbReference type="RefSeq" id="WP_146381441.1">
    <property type="nucleotide sequence ID" value="NZ_VOEJ01000003.1"/>
</dbReference>
<sequence>MKKNVSHIIYAWLLLFCFVAGQYMVYAHQHYVNKNSHSLTNAKGPAHASLSEKCSVCDSMHHAAMDLTARVSYTHVAVSSFIYKTFQYDFKSIALILSPGRAPPVIS</sequence>
<accession>A0A563UET6</accession>